<name>A0A0R1U4X9_9LACO</name>
<dbReference type="EMBL" id="AZFK01000077">
    <property type="protein sequence ID" value="KRL88288.1"/>
    <property type="molecule type" value="Genomic_DNA"/>
</dbReference>
<gene>
    <name evidence="7" type="ORF">FC43_GL000220</name>
</gene>
<evidence type="ECO:0000259" key="5">
    <source>
        <dbReference type="PROSITE" id="PS50932"/>
    </source>
</evidence>
<dbReference type="PANTHER" id="PTHR30146:SF95">
    <property type="entry name" value="RIBOSE OPERON REPRESSOR"/>
    <property type="match status" value="1"/>
</dbReference>
<dbReference type="SUPFAM" id="SSF53822">
    <property type="entry name" value="Periplasmic binding protein-like I"/>
    <property type="match status" value="1"/>
</dbReference>
<evidence type="ECO:0000256" key="3">
    <source>
        <dbReference type="ARBA" id="ARBA00023125"/>
    </source>
</evidence>
<reference evidence="7 8" key="1">
    <citation type="journal article" date="2015" name="Genome Announc.">
        <title>Expanding the biotechnology potential of lactobacilli through comparative genomics of 213 strains and associated genera.</title>
        <authorList>
            <person name="Sun Z."/>
            <person name="Harris H.M."/>
            <person name="McCann A."/>
            <person name="Guo C."/>
            <person name="Argimon S."/>
            <person name="Zhang W."/>
            <person name="Yang X."/>
            <person name="Jeffery I.B."/>
            <person name="Cooney J.C."/>
            <person name="Kagawa T.F."/>
            <person name="Liu W."/>
            <person name="Song Y."/>
            <person name="Salvetti E."/>
            <person name="Wrobel A."/>
            <person name="Rasinkangas P."/>
            <person name="Parkhill J."/>
            <person name="Rea M.C."/>
            <person name="O'Sullivan O."/>
            <person name="Ritari J."/>
            <person name="Douillard F.P."/>
            <person name="Paul Ross R."/>
            <person name="Yang R."/>
            <person name="Briner A.E."/>
            <person name="Felis G.E."/>
            <person name="de Vos W.M."/>
            <person name="Barrangou R."/>
            <person name="Klaenhammer T.R."/>
            <person name="Caufield P.W."/>
            <person name="Cui Y."/>
            <person name="Zhang H."/>
            <person name="O'Toole P.W."/>
        </authorList>
    </citation>
    <scope>NUCLEOTIDE SEQUENCE [LARGE SCALE GENOMIC DNA]</scope>
    <source>
        <strain evidence="7 8">DSM 15946</strain>
    </source>
</reference>
<feature type="domain" description="HTH cro/C1-type" evidence="6">
    <location>
        <begin position="3"/>
        <end position="49"/>
    </location>
</feature>
<evidence type="ECO:0000256" key="2">
    <source>
        <dbReference type="ARBA" id="ARBA00023015"/>
    </source>
</evidence>
<sequence>MTKKIKLEDVAELAGVSKATVSRVINRRGYLSQKTITKVEEAMAALNYHPNVIAQQMHSQRTNLIGIIVPTVATPFFGELTAQLEQRLFQRGYKVLVSGAEGNPAKEQRYLRQLLGHQVDGLIIATHNTNIDEYQHANLPIVAIDRYLRDDIPVVYSDNYAGAKLACEALIKRGAQHIIHTDNLTPLNAQDTARQQAYIDVMQAHQRPVITYPSLSDEAANRTCFQRLFAEHPEVDAIFASNDIDAALLLDLAREEGYAVPEQLQIIGYDGTKTIQRLLPQLATIIQPLAAMAEQAVALLEDKLNHRTTPAQVVLPVQLKTGRTLKTLPQA</sequence>
<dbReference type="AlphaFoldDB" id="A0A0R1U4X9"/>
<dbReference type="PANTHER" id="PTHR30146">
    <property type="entry name" value="LACI-RELATED TRANSCRIPTIONAL REPRESSOR"/>
    <property type="match status" value="1"/>
</dbReference>
<keyword evidence="2" id="KW-0805">Transcription regulation</keyword>
<dbReference type="SMART" id="SM00354">
    <property type="entry name" value="HTH_LACI"/>
    <property type="match status" value="1"/>
</dbReference>
<evidence type="ECO:0000256" key="4">
    <source>
        <dbReference type="ARBA" id="ARBA00023163"/>
    </source>
</evidence>
<feature type="domain" description="HTH lacI-type" evidence="5">
    <location>
        <begin position="5"/>
        <end position="59"/>
    </location>
</feature>
<comment type="caution">
    <text evidence="7">The sequence shown here is derived from an EMBL/GenBank/DDBJ whole genome shotgun (WGS) entry which is preliminary data.</text>
</comment>
<evidence type="ECO:0000259" key="6">
    <source>
        <dbReference type="PROSITE" id="PS50943"/>
    </source>
</evidence>
<keyword evidence="1" id="KW-0678">Repressor</keyword>
<dbReference type="PROSITE" id="PS50932">
    <property type="entry name" value="HTH_LACI_2"/>
    <property type="match status" value="1"/>
</dbReference>
<dbReference type="GO" id="GO:0003700">
    <property type="term" value="F:DNA-binding transcription factor activity"/>
    <property type="evidence" value="ECO:0007669"/>
    <property type="project" value="TreeGrafter"/>
</dbReference>
<dbReference type="GO" id="GO:0000976">
    <property type="term" value="F:transcription cis-regulatory region binding"/>
    <property type="evidence" value="ECO:0007669"/>
    <property type="project" value="TreeGrafter"/>
</dbReference>
<dbReference type="Gene3D" id="3.40.50.2300">
    <property type="match status" value="2"/>
</dbReference>
<dbReference type="Pfam" id="PF00356">
    <property type="entry name" value="LacI"/>
    <property type="match status" value="1"/>
</dbReference>
<keyword evidence="3" id="KW-0238">DNA-binding</keyword>
<accession>A0A0R1U4X9</accession>
<dbReference type="RefSeq" id="WP_056955291.1">
    <property type="nucleotide sequence ID" value="NZ_AZFK01000077.1"/>
</dbReference>
<dbReference type="InterPro" id="IPR028082">
    <property type="entry name" value="Peripla_BP_I"/>
</dbReference>
<dbReference type="Proteomes" id="UP000050816">
    <property type="component" value="Unassembled WGS sequence"/>
</dbReference>
<dbReference type="InterPro" id="IPR000843">
    <property type="entry name" value="HTH_LacI"/>
</dbReference>
<dbReference type="InterPro" id="IPR001387">
    <property type="entry name" value="Cro/C1-type_HTH"/>
</dbReference>
<keyword evidence="4" id="KW-0804">Transcription</keyword>
<dbReference type="Pfam" id="PF00532">
    <property type="entry name" value="Peripla_BP_1"/>
    <property type="match status" value="1"/>
</dbReference>
<dbReference type="InterPro" id="IPR001761">
    <property type="entry name" value="Peripla_BP/Lac1_sug-bd_dom"/>
</dbReference>
<dbReference type="InterPro" id="IPR010982">
    <property type="entry name" value="Lambda_DNA-bd_dom_sf"/>
</dbReference>
<dbReference type="PROSITE" id="PS00356">
    <property type="entry name" value="HTH_LACI_1"/>
    <property type="match status" value="1"/>
</dbReference>
<evidence type="ECO:0000313" key="7">
    <source>
        <dbReference type="EMBL" id="KRL88288.1"/>
    </source>
</evidence>
<dbReference type="PROSITE" id="PS50943">
    <property type="entry name" value="HTH_CROC1"/>
    <property type="match status" value="1"/>
</dbReference>
<dbReference type="SUPFAM" id="SSF47413">
    <property type="entry name" value="lambda repressor-like DNA-binding domains"/>
    <property type="match status" value="1"/>
</dbReference>
<dbReference type="PATRIC" id="fig|1423760.3.peg.237"/>
<evidence type="ECO:0000256" key="1">
    <source>
        <dbReference type="ARBA" id="ARBA00022491"/>
    </source>
</evidence>
<dbReference type="CDD" id="cd01392">
    <property type="entry name" value="HTH_LacI"/>
    <property type="match status" value="1"/>
</dbReference>
<proteinExistence type="predicted"/>
<dbReference type="CDD" id="cd06291">
    <property type="entry name" value="PBP1_Qymf-like"/>
    <property type="match status" value="1"/>
</dbReference>
<organism evidence="7 8">
    <name type="scientific">Limosilactobacillus ingluviei DSM 15946</name>
    <dbReference type="NCBI Taxonomy" id="1423760"/>
    <lineage>
        <taxon>Bacteria</taxon>
        <taxon>Bacillati</taxon>
        <taxon>Bacillota</taxon>
        <taxon>Bacilli</taxon>
        <taxon>Lactobacillales</taxon>
        <taxon>Lactobacillaceae</taxon>
        <taxon>Limosilactobacillus</taxon>
    </lineage>
</organism>
<dbReference type="PRINTS" id="PR00036">
    <property type="entry name" value="HTHLACI"/>
</dbReference>
<evidence type="ECO:0000313" key="8">
    <source>
        <dbReference type="Proteomes" id="UP000050816"/>
    </source>
</evidence>
<protein>
    <submittedName>
        <fullName evidence="7">Sucrose operon repressor ScrR</fullName>
    </submittedName>
</protein>
<dbReference type="Gene3D" id="1.10.260.40">
    <property type="entry name" value="lambda repressor-like DNA-binding domains"/>
    <property type="match status" value="1"/>
</dbReference>